<dbReference type="AlphaFoldDB" id="A0A6C0CBI5"/>
<reference evidence="1" key="1">
    <citation type="journal article" date="2020" name="Nature">
        <title>Giant virus diversity and host interactions through global metagenomics.</title>
        <authorList>
            <person name="Schulz F."/>
            <person name="Roux S."/>
            <person name="Paez-Espino D."/>
            <person name="Jungbluth S."/>
            <person name="Walsh D.A."/>
            <person name="Denef V.J."/>
            <person name="McMahon K.D."/>
            <person name="Konstantinidis K.T."/>
            <person name="Eloe-Fadrosh E.A."/>
            <person name="Kyrpides N.C."/>
            <person name="Woyke T."/>
        </authorList>
    </citation>
    <scope>NUCLEOTIDE SEQUENCE</scope>
    <source>
        <strain evidence="1">GVMAG-M-3300020192-26</strain>
    </source>
</reference>
<dbReference type="EMBL" id="MN739374">
    <property type="protein sequence ID" value="QHT01482.1"/>
    <property type="molecule type" value="Genomic_DNA"/>
</dbReference>
<proteinExistence type="predicted"/>
<name>A0A6C0CBI5_9ZZZZ</name>
<evidence type="ECO:0000313" key="1">
    <source>
        <dbReference type="EMBL" id="QHT01482.1"/>
    </source>
</evidence>
<sequence length="182" mass="21693">MIKISLDTQLINLNNLHNKKVGGITLEEIISLIFYAANTMTNRDETWKDYYKKFQLDLSEQNNKGWPKLIFTRNDSRKRLDSLMTETFISSDNLLLLLLQLLYIEKNKKNNIINSVYVSFERYDILSHRLDNIDNQKDIKQLSLDKMFEILEAYINIYMSLYNNKMLFEYKLSKNILTMLNN</sequence>
<organism evidence="1">
    <name type="scientific">viral metagenome</name>
    <dbReference type="NCBI Taxonomy" id="1070528"/>
    <lineage>
        <taxon>unclassified sequences</taxon>
        <taxon>metagenomes</taxon>
        <taxon>organismal metagenomes</taxon>
    </lineage>
</organism>
<accession>A0A6C0CBI5</accession>
<protein>
    <submittedName>
        <fullName evidence="1">Uncharacterized protein</fullName>
    </submittedName>
</protein>